<dbReference type="EMBL" id="JBBKZV010000023">
    <property type="protein sequence ID" value="MEJ8825535.1"/>
    <property type="molecule type" value="Genomic_DNA"/>
</dbReference>
<name>A0ABU8W657_9BURK</name>
<proteinExistence type="predicted"/>
<reference evidence="2 3" key="1">
    <citation type="submission" date="2024-03" db="EMBL/GenBank/DDBJ databases">
        <title>Novel species of the genus Variovorax.</title>
        <authorList>
            <person name="Liu Q."/>
            <person name="Xin Y.-H."/>
        </authorList>
    </citation>
    <scope>NUCLEOTIDE SEQUENCE [LARGE SCALE GENOMIC DNA]</scope>
    <source>
        <strain evidence="2 3">KACC 18501</strain>
    </source>
</reference>
<organism evidence="2 3">
    <name type="scientific">Variovorax humicola</name>
    <dbReference type="NCBI Taxonomy" id="1769758"/>
    <lineage>
        <taxon>Bacteria</taxon>
        <taxon>Pseudomonadati</taxon>
        <taxon>Pseudomonadota</taxon>
        <taxon>Betaproteobacteria</taxon>
        <taxon>Burkholderiales</taxon>
        <taxon>Comamonadaceae</taxon>
        <taxon>Variovorax</taxon>
    </lineage>
</organism>
<gene>
    <name evidence="2" type="ORF">WKW80_26510</name>
</gene>
<dbReference type="Gene3D" id="2.60.40.1610">
    <property type="entry name" value="Domain of unknown function DUF1254"/>
    <property type="match status" value="1"/>
</dbReference>
<comment type="caution">
    <text evidence="2">The sequence shown here is derived from an EMBL/GenBank/DDBJ whole genome shotgun (WGS) entry which is preliminary data.</text>
</comment>
<feature type="domain" description="DUF1254" evidence="1">
    <location>
        <begin position="85"/>
        <end position="186"/>
    </location>
</feature>
<evidence type="ECO:0000313" key="3">
    <source>
        <dbReference type="Proteomes" id="UP001363010"/>
    </source>
</evidence>
<sequence>MMIRSERPANRCIDSGTIDTRFGALTFDNGQPTPESVEHLAQMLTFSRAVEIYQHNAAAVAMFRFRQGLANCGIRQTCQVVIWKTVTATSENVYVCNFLDLKNGPVVVDVPPGVVGMFDDMWQRPVGDVGRAGPDGGKGGKYLVLPPGEEHGHDWPGYFVLRSPTYGVWMLLKPVDPEPLRAVQRFARLRIFALSQAAVAPAVQFLNRSDGPIDTSAPADYRYFEQLGQLVEQELAEAVTPLERFHLSQIGMRFGERFLPDESMKALLAEAAVVGGAVRRMNWHRQAVGRMLDNSGQ</sequence>
<evidence type="ECO:0000259" key="1">
    <source>
        <dbReference type="Pfam" id="PF06863"/>
    </source>
</evidence>
<dbReference type="RefSeq" id="WP_340366565.1">
    <property type="nucleotide sequence ID" value="NZ_JBBKZV010000023.1"/>
</dbReference>
<dbReference type="SUPFAM" id="SSF160935">
    <property type="entry name" value="VPA0735-like"/>
    <property type="match status" value="1"/>
</dbReference>
<dbReference type="Pfam" id="PF06863">
    <property type="entry name" value="DUF1254"/>
    <property type="match status" value="1"/>
</dbReference>
<dbReference type="InterPro" id="IPR010679">
    <property type="entry name" value="DUF1254"/>
</dbReference>
<dbReference type="Proteomes" id="UP001363010">
    <property type="component" value="Unassembled WGS sequence"/>
</dbReference>
<dbReference type="PANTHER" id="PTHR36509:SF3">
    <property type="entry name" value="SIGNAL PEPTIDE PROTEIN"/>
    <property type="match status" value="1"/>
</dbReference>
<protein>
    <submittedName>
        <fullName evidence="2">DUF1254 domain-containing protein</fullName>
    </submittedName>
</protein>
<dbReference type="Gene3D" id="1.10.3360.10">
    <property type="entry name" value="VPA0735-like domain"/>
    <property type="match status" value="1"/>
</dbReference>
<keyword evidence="3" id="KW-1185">Reference proteome</keyword>
<dbReference type="InterPro" id="IPR037050">
    <property type="entry name" value="DUF1254_sf"/>
</dbReference>
<accession>A0ABU8W657</accession>
<dbReference type="PANTHER" id="PTHR36509">
    <property type="entry name" value="BLL3101 PROTEIN"/>
    <property type="match status" value="1"/>
</dbReference>
<evidence type="ECO:0000313" key="2">
    <source>
        <dbReference type="EMBL" id="MEJ8825535.1"/>
    </source>
</evidence>